<sequence>MGLFKDIYNKLSEVQVAISGQLNMYDGEFQRTSVFDNYVISTNTNQSASNDASNESRSTDSFINEVIIKHEKQIGSSPYPQYKITNVFNQFIINEVSNLYSPAFNTFYIVVDGTCSVCVFNLNFESKRIEGFKTKEVGHIPDFVLLADGKNLGFPAAIHRTQDGRWHNYSQNYFIVEDDQNIEPIFSNAFLDGSKSALYKAAGFTTAGEKGDIT</sequence>
<dbReference type="AlphaFoldDB" id="A0A5J4XAY6"/>
<reference evidence="1 2" key="1">
    <citation type="submission" date="2019-03" db="EMBL/GenBank/DDBJ databases">
        <title>Single cell metagenomics reveals metabolic interactions within the superorganism composed of flagellate Streblomastix strix and complex community of Bacteroidetes bacteria on its surface.</title>
        <authorList>
            <person name="Treitli S.C."/>
            <person name="Kolisko M."/>
            <person name="Husnik F."/>
            <person name="Keeling P."/>
            <person name="Hampl V."/>
        </authorList>
    </citation>
    <scope>NUCLEOTIDE SEQUENCE [LARGE SCALE GENOMIC DNA]</scope>
    <source>
        <strain evidence="1">ST1C</strain>
    </source>
</reference>
<dbReference type="EMBL" id="SNRW01000011">
    <property type="protein sequence ID" value="KAA6404314.1"/>
    <property type="molecule type" value="Genomic_DNA"/>
</dbReference>
<dbReference type="Proteomes" id="UP000324800">
    <property type="component" value="Unassembled WGS sequence"/>
</dbReference>
<organism evidence="1 2">
    <name type="scientific">Streblomastix strix</name>
    <dbReference type="NCBI Taxonomy" id="222440"/>
    <lineage>
        <taxon>Eukaryota</taxon>
        <taxon>Metamonada</taxon>
        <taxon>Preaxostyla</taxon>
        <taxon>Oxymonadida</taxon>
        <taxon>Streblomastigidae</taxon>
        <taxon>Streblomastix</taxon>
    </lineage>
</organism>
<name>A0A5J4XAY6_9EUKA</name>
<evidence type="ECO:0000313" key="2">
    <source>
        <dbReference type="Proteomes" id="UP000324800"/>
    </source>
</evidence>
<protein>
    <submittedName>
        <fullName evidence="1">Uncharacterized protein</fullName>
    </submittedName>
</protein>
<evidence type="ECO:0000313" key="1">
    <source>
        <dbReference type="EMBL" id="KAA6404314.1"/>
    </source>
</evidence>
<proteinExistence type="predicted"/>
<gene>
    <name evidence="1" type="ORF">EZS28_000153</name>
</gene>
<accession>A0A5J4XAY6</accession>
<comment type="caution">
    <text evidence="1">The sequence shown here is derived from an EMBL/GenBank/DDBJ whole genome shotgun (WGS) entry which is preliminary data.</text>
</comment>